<evidence type="ECO:0000256" key="1">
    <source>
        <dbReference type="ARBA" id="ARBA00004651"/>
    </source>
</evidence>
<name>A0AA37RPR8_9GAMM</name>
<evidence type="ECO:0000313" key="12">
    <source>
        <dbReference type="Proteomes" id="UP001161422"/>
    </source>
</evidence>
<gene>
    <name evidence="11" type="primary">lolC</name>
    <name evidence="11" type="ORF">GCM10007895_01890</name>
</gene>
<dbReference type="InterPro" id="IPR025857">
    <property type="entry name" value="MacB_PCD"/>
</dbReference>
<keyword evidence="6 8" id="KW-1133">Transmembrane helix</keyword>
<dbReference type="PANTHER" id="PTHR30489">
    <property type="entry name" value="LIPOPROTEIN-RELEASING SYSTEM TRANSMEMBRANE PROTEIN LOLE"/>
    <property type="match status" value="1"/>
</dbReference>
<keyword evidence="4" id="KW-1003">Cell membrane</keyword>
<keyword evidence="11" id="KW-0131">Cell cycle</keyword>
<evidence type="ECO:0000259" key="10">
    <source>
        <dbReference type="Pfam" id="PF12704"/>
    </source>
</evidence>
<evidence type="ECO:0000256" key="2">
    <source>
        <dbReference type="ARBA" id="ARBA00005236"/>
    </source>
</evidence>
<feature type="transmembrane region" description="Helical" evidence="8">
    <location>
        <begin position="346"/>
        <end position="366"/>
    </location>
</feature>
<feature type="domain" description="MacB-like periplasmic core" evidence="10">
    <location>
        <begin position="30"/>
        <end position="208"/>
    </location>
</feature>
<dbReference type="AlphaFoldDB" id="A0AA37RPR8"/>
<feature type="transmembrane region" description="Helical" evidence="8">
    <location>
        <begin position="21"/>
        <end position="48"/>
    </location>
</feature>
<comment type="similarity">
    <text evidence="2">Belongs to the ABC-4 integral membrane protein family. LolC/E subfamily.</text>
</comment>
<reference evidence="11" key="1">
    <citation type="journal article" date="2014" name="Int. J. Syst. Evol. Microbiol.">
        <title>Complete genome sequence of Corynebacterium casei LMG S-19264T (=DSM 44701T), isolated from a smear-ripened cheese.</title>
        <authorList>
            <consortium name="US DOE Joint Genome Institute (JGI-PGF)"/>
            <person name="Walter F."/>
            <person name="Albersmeier A."/>
            <person name="Kalinowski J."/>
            <person name="Ruckert C."/>
        </authorList>
    </citation>
    <scope>NUCLEOTIDE SEQUENCE</scope>
    <source>
        <strain evidence="11">NBRC 101628</strain>
    </source>
</reference>
<keyword evidence="5 8" id="KW-0812">Transmembrane</keyword>
<dbReference type="PANTHER" id="PTHR30489:SF0">
    <property type="entry name" value="LIPOPROTEIN-RELEASING SYSTEM TRANSMEMBRANE PROTEIN LOLE"/>
    <property type="match status" value="1"/>
</dbReference>
<accession>A0AA37RPR8</accession>
<dbReference type="RefSeq" id="WP_095506246.1">
    <property type="nucleotide sequence ID" value="NZ_BSNC01000001.1"/>
</dbReference>
<evidence type="ECO:0000256" key="5">
    <source>
        <dbReference type="ARBA" id="ARBA00022692"/>
    </source>
</evidence>
<feature type="transmembrane region" description="Helical" evidence="8">
    <location>
        <begin position="314"/>
        <end position="340"/>
    </location>
</feature>
<dbReference type="InterPro" id="IPR003838">
    <property type="entry name" value="ABC3_permease_C"/>
</dbReference>
<comment type="caution">
    <text evidence="11">The sequence shown here is derived from an EMBL/GenBank/DDBJ whole genome shotgun (WGS) entry which is preliminary data.</text>
</comment>
<comment type="subcellular location">
    <subcellularLocation>
        <location evidence="1">Cell membrane</location>
        <topology evidence="1">Multi-pass membrane protein</topology>
    </subcellularLocation>
</comment>
<feature type="domain" description="ABC3 transporter permease C-terminal" evidence="9">
    <location>
        <begin position="272"/>
        <end position="405"/>
    </location>
</feature>
<dbReference type="Proteomes" id="UP001161422">
    <property type="component" value="Unassembled WGS sequence"/>
</dbReference>
<dbReference type="EMBL" id="BSNC01000001">
    <property type="protein sequence ID" value="GLP94883.1"/>
    <property type="molecule type" value="Genomic_DNA"/>
</dbReference>
<dbReference type="NCBIfam" id="TIGR02212">
    <property type="entry name" value="lolCE"/>
    <property type="match status" value="1"/>
</dbReference>
<organism evidence="11 12">
    <name type="scientific">Paraferrimonas sedimenticola</name>
    <dbReference type="NCBI Taxonomy" id="375674"/>
    <lineage>
        <taxon>Bacteria</taxon>
        <taxon>Pseudomonadati</taxon>
        <taxon>Pseudomonadota</taxon>
        <taxon>Gammaproteobacteria</taxon>
        <taxon>Alteromonadales</taxon>
        <taxon>Ferrimonadaceae</taxon>
        <taxon>Paraferrimonas</taxon>
    </lineage>
</organism>
<keyword evidence="7 8" id="KW-0472">Membrane</keyword>
<dbReference type="InterPro" id="IPR051447">
    <property type="entry name" value="Lipoprotein-release_system"/>
</dbReference>
<evidence type="ECO:0000256" key="3">
    <source>
        <dbReference type="ARBA" id="ARBA00022448"/>
    </source>
</evidence>
<dbReference type="GO" id="GO:0042953">
    <property type="term" value="P:lipoprotein transport"/>
    <property type="evidence" value="ECO:0007669"/>
    <property type="project" value="InterPro"/>
</dbReference>
<keyword evidence="3" id="KW-0813">Transport</keyword>
<dbReference type="Pfam" id="PF02687">
    <property type="entry name" value="FtsX"/>
    <property type="match status" value="1"/>
</dbReference>
<feature type="transmembrane region" description="Helical" evidence="8">
    <location>
        <begin position="268"/>
        <end position="293"/>
    </location>
</feature>
<evidence type="ECO:0000256" key="7">
    <source>
        <dbReference type="ARBA" id="ARBA00023136"/>
    </source>
</evidence>
<dbReference type="Pfam" id="PF12704">
    <property type="entry name" value="MacB_PCD"/>
    <property type="match status" value="1"/>
</dbReference>
<dbReference type="InterPro" id="IPR011925">
    <property type="entry name" value="LolCE_TM"/>
</dbReference>
<dbReference type="GO" id="GO:0044874">
    <property type="term" value="P:lipoprotein localization to outer membrane"/>
    <property type="evidence" value="ECO:0007669"/>
    <property type="project" value="TreeGrafter"/>
</dbReference>
<evidence type="ECO:0000256" key="4">
    <source>
        <dbReference type="ARBA" id="ARBA00022475"/>
    </source>
</evidence>
<proteinExistence type="inferred from homology"/>
<feature type="transmembrane region" description="Helical" evidence="8">
    <location>
        <begin position="378"/>
        <end position="398"/>
    </location>
</feature>
<evidence type="ECO:0000313" key="11">
    <source>
        <dbReference type="EMBL" id="GLP94883.1"/>
    </source>
</evidence>
<keyword evidence="12" id="KW-1185">Reference proteome</keyword>
<dbReference type="GO" id="GO:0098797">
    <property type="term" value="C:plasma membrane protein complex"/>
    <property type="evidence" value="ECO:0007669"/>
    <property type="project" value="TreeGrafter"/>
</dbReference>
<protein>
    <submittedName>
        <fullName evidence="11">Cell division protein FtsX</fullName>
    </submittedName>
</protein>
<evidence type="ECO:0000256" key="6">
    <source>
        <dbReference type="ARBA" id="ARBA00022989"/>
    </source>
</evidence>
<reference evidence="11" key="2">
    <citation type="submission" date="2023-01" db="EMBL/GenBank/DDBJ databases">
        <title>Draft genome sequence of Paraferrimonas sedimenticola strain NBRC 101628.</title>
        <authorList>
            <person name="Sun Q."/>
            <person name="Mori K."/>
        </authorList>
    </citation>
    <scope>NUCLEOTIDE SEQUENCE</scope>
    <source>
        <strain evidence="11">NBRC 101628</strain>
    </source>
</reference>
<keyword evidence="11" id="KW-0132">Cell division</keyword>
<evidence type="ECO:0000256" key="8">
    <source>
        <dbReference type="SAM" id="Phobius"/>
    </source>
</evidence>
<sequence>MLNPLAWRIGWRFFRARQQNRFIGFISMSSTVGIALGCLVLLVLLSAMNGFEKELKQRYLGVVSHAELRGADAPISGWRDIIETAESMSGVVAAAPVIHLQGLTQRPDGFVGVQIQGISPTFERRASNIANYMDADAWQSLSKRDDSIVLGAGLAEQLGVNLGQQLVVYLPNPGGSQSGPLSARFTVAGVYQVGGEMDYHGAYINRLHAAELLGLGNETTSIKLRVENLFDAHGLIRDLGYSLDQYLYMSDWTRTQGHLYGDIQLVRLIMYIALFLVIAVACFNIVSTLVMAVRDKQAEIAILATMGLRRRAVLQIFMVQGLTNGLVGTVFGVGAGAYLAWNLPNIGRWLDTTFGINVFSGSVYFIDFLPSQLQLSDVLLVSVLSLLLSFVATLYPAWQATKVQPAQALSNAA</sequence>
<dbReference type="GO" id="GO:0051301">
    <property type="term" value="P:cell division"/>
    <property type="evidence" value="ECO:0007669"/>
    <property type="project" value="UniProtKB-KW"/>
</dbReference>
<evidence type="ECO:0000259" key="9">
    <source>
        <dbReference type="Pfam" id="PF02687"/>
    </source>
</evidence>